<sequence length="53" mass="6229">MGISHSYEFGIVQTWWRWKDYYEIFPTISGSTPNSSRTRSYGLLKLTKNPNLT</sequence>
<keyword evidence="2" id="KW-1185">Reference proteome</keyword>
<accession>A0AAF0ZKC8</accession>
<reference evidence="1" key="1">
    <citation type="submission" date="2023-08" db="EMBL/GenBank/DDBJ databases">
        <title>A de novo genome assembly of Solanum verrucosum Schlechtendal, a Mexican diploid species geographically isolated from the other diploid A-genome species in potato relatives.</title>
        <authorList>
            <person name="Hosaka K."/>
        </authorList>
    </citation>
    <scope>NUCLEOTIDE SEQUENCE</scope>
    <source>
        <tissue evidence="1">Young leaves</tissue>
    </source>
</reference>
<evidence type="ECO:0000313" key="2">
    <source>
        <dbReference type="Proteomes" id="UP001234989"/>
    </source>
</evidence>
<proteinExistence type="predicted"/>
<evidence type="ECO:0000313" key="1">
    <source>
        <dbReference type="EMBL" id="WMV42122.1"/>
    </source>
</evidence>
<name>A0AAF0ZKC8_SOLVR</name>
<dbReference type="EMBL" id="CP133619">
    <property type="protein sequence ID" value="WMV42122.1"/>
    <property type="molecule type" value="Genomic_DNA"/>
</dbReference>
<gene>
    <name evidence="1" type="ORF">MTR67_035507</name>
</gene>
<organism evidence="1 2">
    <name type="scientific">Solanum verrucosum</name>
    <dbReference type="NCBI Taxonomy" id="315347"/>
    <lineage>
        <taxon>Eukaryota</taxon>
        <taxon>Viridiplantae</taxon>
        <taxon>Streptophyta</taxon>
        <taxon>Embryophyta</taxon>
        <taxon>Tracheophyta</taxon>
        <taxon>Spermatophyta</taxon>
        <taxon>Magnoliopsida</taxon>
        <taxon>eudicotyledons</taxon>
        <taxon>Gunneridae</taxon>
        <taxon>Pentapetalae</taxon>
        <taxon>asterids</taxon>
        <taxon>lamiids</taxon>
        <taxon>Solanales</taxon>
        <taxon>Solanaceae</taxon>
        <taxon>Solanoideae</taxon>
        <taxon>Solaneae</taxon>
        <taxon>Solanum</taxon>
    </lineage>
</organism>
<protein>
    <submittedName>
        <fullName evidence="1">Uncharacterized protein</fullName>
    </submittedName>
</protein>
<dbReference type="AlphaFoldDB" id="A0AAF0ZKC8"/>
<dbReference type="Proteomes" id="UP001234989">
    <property type="component" value="Chromosome 8"/>
</dbReference>